<reference evidence="1" key="1">
    <citation type="submission" date="2024-01" db="EMBL/GenBank/DDBJ databases">
        <title>First draft genome sequence data of TA4-1, the type strain of Gram-positive actinobacterium Streptomyces chiangmaiensis.</title>
        <authorList>
            <person name="Yasawong M."/>
            <person name="Nantapong N."/>
        </authorList>
    </citation>
    <scope>NUCLEOTIDE SEQUENCE</scope>
    <source>
        <strain evidence="1">TA4-1</strain>
    </source>
</reference>
<evidence type="ECO:0000313" key="1">
    <source>
        <dbReference type="EMBL" id="MED7828931.1"/>
    </source>
</evidence>
<name>A0ABU7FYB9_9ACTN</name>
<protein>
    <submittedName>
        <fullName evidence="1">ATP/GTP-binding protein</fullName>
    </submittedName>
</protein>
<dbReference type="EMBL" id="JAYWVC010000583">
    <property type="protein sequence ID" value="MED7828931.1"/>
    <property type="molecule type" value="Genomic_DNA"/>
</dbReference>
<gene>
    <name evidence="1" type="ORF">VXC91_45720</name>
</gene>
<feature type="non-terminal residue" evidence="1">
    <location>
        <position position="177"/>
    </location>
</feature>
<keyword evidence="2" id="KW-1185">Reference proteome</keyword>
<sequence>MRVPIRHIAGHLVWSTQGSVWALYRLHPGPDAQGRREETVQGTYVPAAVRDEQLAKITHLVRSLSGAPRLFGLCAQVDPGEVALRMIEGIEPVEQAPDAGRHPWVENVEATLDLLDAQEMHRRTLCLAVPLQTETGGLQVSASLGAAWAEVAPMLGMRPAPVARREVTVYREQASRV</sequence>
<proteinExistence type="predicted"/>
<dbReference type="Proteomes" id="UP001333996">
    <property type="component" value="Unassembled WGS sequence"/>
</dbReference>
<evidence type="ECO:0000313" key="2">
    <source>
        <dbReference type="Proteomes" id="UP001333996"/>
    </source>
</evidence>
<accession>A0ABU7FYB9</accession>
<comment type="caution">
    <text evidence="1">The sequence shown here is derived from an EMBL/GenBank/DDBJ whole genome shotgun (WGS) entry which is preliminary data.</text>
</comment>
<organism evidence="1 2">
    <name type="scientific">Streptomyces chiangmaiensis</name>
    <dbReference type="NCBI Taxonomy" id="766497"/>
    <lineage>
        <taxon>Bacteria</taxon>
        <taxon>Bacillati</taxon>
        <taxon>Actinomycetota</taxon>
        <taxon>Actinomycetes</taxon>
        <taxon>Kitasatosporales</taxon>
        <taxon>Streptomycetaceae</taxon>
        <taxon>Streptomyces</taxon>
    </lineage>
</organism>